<feature type="transmembrane region" description="Helical" evidence="1">
    <location>
        <begin position="80"/>
        <end position="101"/>
    </location>
</feature>
<accession>A0ABU5QWE8</accession>
<evidence type="ECO:0000313" key="3">
    <source>
        <dbReference type="Proteomes" id="UP001304298"/>
    </source>
</evidence>
<dbReference type="Proteomes" id="UP001304298">
    <property type="component" value="Unassembled WGS sequence"/>
</dbReference>
<keyword evidence="1" id="KW-0812">Transmembrane</keyword>
<reference evidence="2 3" key="1">
    <citation type="submission" date="2023-12" db="EMBL/GenBank/DDBJ databases">
        <title>Amycolatopsis sp. V23-08.</title>
        <authorList>
            <person name="Somphong A."/>
        </authorList>
    </citation>
    <scope>NUCLEOTIDE SEQUENCE [LARGE SCALE GENOMIC DNA]</scope>
    <source>
        <strain evidence="2 3">V23-08</strain>
    </source>
</reference>
<evidence type="ECO:0000256" key="1">
    <source>
        <dbReference type="SAM" id="Phobius"/>
    </source>
</evidence>
<comment type="caution">
    <text evidence="2">The sequence shown here is derived from an EMBL/GenBank/DDBJ whole genome shotgun (WGS) entry which is preliminary data.</text>
</comment>
<feature type="transmembrane region" description="Helical" evidence="1">
    <location>
        <begin position="107"/>
        <end position="127"/>
    </location>
</feature>
<dbReference type="RefSeq" id="WP_323322389.1">
    <property type="nucleotide sequence ID" value="NZ_JAYFSI010000001.1"/>
</dbReference>
<keyword evidence="1" id="KW-1133">Transmembrane helix</keyword>
<protein>
    <recommendedName>
        <fullName evidence="4">DUF1707 domain-containing protein</fullName>
    </recommendedName>
</protein>
<keyword evidence="3" id="KW-1185">Reference proteome</keyword>
<name>A0ABU5QWE8_9PSEU</name>
<evidence type="ECO:0008006" key="4">
    <source>
        <dbReference type="Google" id="ProtNLM"/>
    </source>
</evidence>
<feature type="transmembrane region" description="Helical" evidence="1">
    <location>
        <begin position="139"/>
        <end position="157"/>
    </location>
</feature>
<gene>
    <name evidence="2" type="ORF">VA596_00415</name>
</gene>
<keyword evidence="1" id="KW-0472">Membrane</keyword>
<sequence>MTTPAQHDRDQAAARVDRLKQDLAGRLGTAPEPGAEDPEPMDRLVAAATRLLDAETDLDEAVHRLVSAELGARHAATQRAVVFFAAGPVLAGLVSGALVLFGVLSPGWLPLLVPMFAAGMWVGFAPVRKVPAVLRERTRAAWAGTVAAVFLVVALLPWPSATATVVCTVLAVLGTAAAIAWLVRESRIP</sequence>
<feature type="transmembrane region" description="Helical" evidence="1">
    <location>
        <begin position="163"/>
        <end position="183"/>
    </location>
</feature>
<dbReference type="EMBL" id="JAYFSI010000001">
    <property type="protein sequence ID" value="MEA5357980.1"/>
    <property type="molecule type" value="Genomic_DNA"/>
</dbReference>
<evidence type="ECO:0000313" key="2">
    <source>
        <dbReference type="EMBL" id="MEA5357980.1"/>
    </source>
</evidence>
<proteinExistence type="predicted"/>
<organism evidence="2 3">
    <name type="scientific">Amycolatopsis heterodermiae</name>
    <dbReference type="NCBI Taxonomy" id="3110235"/>
    <lineage>
        <taxon>Bacteria</taxon>
        <taxon>Bacillati</taxon>
        <taxon>Actinomycetota</taxon>
        <taxon>Actinomycetes</taxon>
        <taxon>Pseudonocardiales</taxon>
        <taxon>Pseudonocardiaceae</taxon>
        <taxon>Amycolatopsis</taxon>
    </lineage>
</organism>